<dbReference type="PROSITE" id="PS00718">
    <property type="entry name" value="SIGMA54_2"/>
    <property type="match status" value="1"/>
</dbReference>
<keyword evidence="7" id="KW-0238">DNA-binding</keyword>
<feature type="domain" description="RNA polymerase sigma factor 54 DNA-binding" evidence="9">
    <location>
        <begin position="281"/>
        <end position="439"/>
    </location>
</feature>
<dbReference type="InterPro" id="IPR007634">
    <property type="entry name" value="RNA_pol_sigma_54_DNA-bd"/>
</dbReference>
<dbReference type="GO" id="GO:0006352">
    <property type="term" value="P:DNA-templated transcription initiation"/>
    <property type="evidence" value="ECO:0007669"/>
    <property type="project" value="InterPro"/>
</dbReference>
<gene>
    <name evidence="11" type="primary">rpoN</name>
    <name evidence="11" type="ORF">D8M03_04820</name>
</gene>
<dbReference type="GO" id="GO:0016987">
    <property type="term" value="F:sigma factor activity"/>
    <property type="evidence" value="ECO:0007669"/>
    <property type="project" value="UniProtKB-KW"/>
</dbReference>
<evidence type="ECO:0000259" key="10">
    <source>
        <dbReference type="Pfam" id="PF04963"/>
    </source>
</evidence>
<feature type="domain" description="RNA polymerase sigma factor 54 core-binding" evidence="10">
    <location>
        <begin position="81"/>
        <end position="267"/>
    </location>
</feature>
<dbReference type="EMBL" id="RBZN01000007">
    <property type="protein sequence ID" value="RKQ18918.1"/>
    <property type="molecule type" value="Genomic_DNA"/>
</dbReference>
<dbReference type="PROSITE" id="PS50044">
    <property type="entry name" value="SIGMA54_3"/>
    <property type="match status" value="1"/>
</dbReference>
<dbReference type="PRINTS" id="PR00045">
    <property type="entry name" value="SIGMA54FCT"/>
</dbReference>
<evidence type="ECO:0000256" key="8">
    <source>
        <dbReference type="ARBA" id="ARBA00023163"/>
    </source>
</evidence>
<evidence type="ECO:0000256" key="1">
    <source>
        <dbReference type="ARBA" id="ARBA00008798"/>
    </source>
</evidence>
<evidence type="ECO:0000256" key="5">
    <source>
        <dbReference type="ARBA" id="ARBA00023015"/>
    </source>
</evidence>
<dbReference type="InterPro" id="IPR038709">
    <property type="entry name" value="RpoN_core-bd_sf"/>
</dbReference>
<evidence type="ECO:0000313" key="11">
    <source>
        <dbReference type="EMBL" id="RKQ18918.1"/>
    </source>
</evidence>
<evidence type="ECO:0000256" key="7">
    <source>
        <dbReference type="ARBA" id="ARBA00023125"/>
    </source>
</evidence>
<dbReference type="GO" id="GO:0000428">
    <property type="term" value="C:DNA-directed RNA polymerase complex"/>
    <property type="evidence" value="ECO:0007669"/>
    <property type="project" value="UniProtKB-KW"/>
</dbReference>
<sequence length="442" mass="50956">MDLSMGLQQKLETKMALTPQLKQSLEILQYSLQELEMYIREEANSNPLIELKEPSTIQMARLPEGDYPKNYNSENDYDPLNHIASNEDSMELYLLEQLAMQKGLSRIKKEVLVYYIHSLNDTGYLDCDLEEVAEQFDLTIEECESILQILQSFDPIGIGARNLVECLTLQLHKKADAPPLAVLFVQNHLEDLADRKFQLLADQYDFEVKDVEKIFTYIQQLNPHPIIDNVQRTEYIIPDIIVEKFNGEYIIRVNDISLPEISINTYYEELLRANADAETNQYLKTKLSDAVLLMKGIKQRHETLYKVTNIILKKQNDFLEMGKKGLKPLRLKDVASIAELHESTISRSIQKKYIQTPKGIFPIKELFVRGVATEKGEAESTIVVKDKIKWIIENEDAHKPISDQKIANLLLDEGIQIARRTVAKYREELGILQSTKRKKVKS</sequence>
<keyword evidence="8" id="KW-0804">Transcription</keyword>
<dbReference type="GO" id="GO:0003677">
    <property type="term" value="F:DNA binding"/>
    <property type="evidence" value="ECO:0007669"/>
    <property type="project" value="UniProtKB-KW"/>
</dbReference>
<comment type="caution">
    <text evidence="11">The sequence shown here is derived from an EMBL/GenBank/DDBJ whole genome shotgun (WGS) entry which is preliminary data.</text>
</comment>
<evidence type="ECO:0000256" key="4">
    <source>
        <dbReference type="ARBA" id="ARBA00022695"/>
    </source>
</evidence>
<dbReference type="NCBIfam" id="TIGR02395">
    <property type="entry name" value="rpoN_sigma"/>
    <property type="match status" value="1"/>
</dbReference>
<dbReference type="GO" id="GO:0016779">
    <property type="term" value="F:nucleotidyltransferase activity"/>
    <property type="evidence" value="ECO:0007669"/>
    <property type="project" value="UniProtKB-KW"/>
</dbReference>
<keyword evidence="6" id="KW-0731">Sigma factor</keyword>
<dbReference type="GO" id="GO:0001216">
    <property type="term" value="F:DNA-binding transcription activator activity"/>
    <property type="evidence" value="ECO:0007669"/>
    <property type="project" value="InterPro"/>
</dbReference>
<dbReference type="InterPro" id="IPR000394">
    <property type="entry name" value="RNA_pol_sigma_54"/>
</dbReference>
<dbReference type="RefSeq" id="WP_121213642.1">
    <property type="nucleotide sequence ID" value="NZ_RBZN01000007.1"/>
</dbReference>
<keyword evidence="4" id="KW-0548">Nucleotidyltransferase</keyword>
<keyword evidence="12" id="KW-1185">Reference proteome</keyword>
<keyword evidence="2" id="KW-0240">DNA-directed RNA polymerase</keyword>
<organism evidence="11 12">
    <name type="scientific">Ureibacillus endophyticus</name>
    <dbReference type="NCBI Taxonomy" id="1978490"/>
    <lineage>
        <taxon>Bacteria</taxon>
        <taxon>Bacillati</taxon>
        <taxon>Bacillota</taxon>
        <taxon>Bacilli</taxon>
        <taxon>Bacillales</taxon>
        <taxon>Caryophanaceae</taxon>
        <taxon>Ureibacillus</taxon>
    </lineage>
</organism>
<dbReference type="Pfam" id="PF04963">
    <property type="entry name" value="Sigma54_CBD"/>
    <property type="match status" value="1"/>
</dbReference>
<accession>A0A494Z8I6</accession>
<name>A0A494Z8I6_9BACL</name>
<dbReference type="PANTHER" id="PTHR32248">
    <property type="entry name" value="RNA POLYMERASE SIGMA-54 FACTOR"/>
    <property type="match status" value="1"/>
</dbReference>
<protein>
    <submittedName>
        <fullName evidence="11">RNA polymerase sigma-54 factor</fullName>
    </submittedName>
</protein>
<reference evidence="11 12" key="1">
    <citation type="journal article" date="2016" name="Antonie Van Leeuwenhoek">
        <title>Lysinibacillus endophyticus sp. nov., an indole-3-acetic acid producing endophytic bacterium isolated from corn root (Zea mays cv. Xinken-5).</title>
        <authorList>
            <person name="Yu J."/>
            <person name="Guan X."/>
            <person name="Liu C."/>
            <person name="Xiang W."/>
            <person name="Yu Z."/>
            <person name="Liu X."/>
            <person name="Wang G."/>
        </authorList>
    </citation>
    <scope>NUCLEOTIDE SEQUENCE [LARGE SCALE GENOMIC DNA]</scope>
    <source>
        <strain evidence="11 12">DSM 100506</strain>
    </source>
</reference>
<evidence type="ECO:0000256" key="2">
    <source>
        <dbReference type="ARBA" id="ARBA00022478"/>
    </source>
</evidence>
<comment type="similarity">
    <text evidence="1">Belongs to the sigma-54 factor family.</text>
</comment>
<dbReference type="Pfam" id="PF00309">
    <property type="entry name" value="Sigma54_AID"/>
    <property type="match status" value="1"/>
</dbReference>
<dbReference type="Gene3D" id="1.10.10.60">
    <property type="entry name" value="Homeodomain-like"/>
    <property type="match status" value="1"/>
</dbReference>
<dbReference type="Gene3D" id="1.10.10.1330">
    <property type="entry name" value="RNA polymerase sigma-54 factor, core-binding domain"/>
    <property type="match status" value="1"/>
</dbReference>
<evidence type="ECO:0000256" key="3">
    <source>
        <dbReference type="ARBA" id="ARBA00022679"/>
    </source>
</evidence>
<evidence type="ECO:0000259" key="9">
    <source>
        <dbReference type="Pfam" id="PF04552"/>
    </source>
</evidence>
<dbReference type="PANTHER" id="PTHR32248:SF4">
    <property type="entry name" value="RNA POLYMERASE SIGMA-54 FACTOR"/>
    <property type="match status" value="1"/>
</dbReference>
<keyword evidence="5" id="KW-0805">Transcription regulation</keyword>
<dbReference type="InterPro" id="IPR007046">
    <property type="entry name" value="RNA_pol_sigma_54_core-bd"/>
</dbReference>
<evidence type="ECO:0000313" key="12">
    <source>
        <dbReference type="Proteomes" id="UP000272238"/>
    </source>
</evidence>
<dbReference type="Proteomes" id="UP000272238">
    <property type="component" value="Unassembled WGS sequence"/>
</dbReference>
<dbReference type="Pfam" id="PF04552">
    <property type="entry name" value="Sigma54_DBD"/>
    <property type="match status" value="1"/>
</dbReference>
<proteinExistence type="inferred from homology"/>
<keyword evidence="3" id="KW-0808">Transferase</keyword>
<dbReference type="AlphaFoldDB" id="A0A494Z8I6"/>
<evidence type="ECO:0000256" key="6">
    <source>
        <dbReference type="ARBA" id="ARBA00023082"/>
    </source>
</evidence>
<dbReference type="PIRSF" id="PIRSF000774">
    <property type="entry name" value="RpoN"/>
    <property type="match status" value="1"/>
</dbReference>
<dbReference type="OrthoDB" id="9814402at2"/>